<evidence type="ECO:0000313" key="2">
    <source>
        <dbReference type="EMBL" id="KKR31152.1"/>
    </source>
</evidence>
<keyword evidence="1" id="KW-0472">Membrane</keyword>
<dbReference type="EMBL" id="LBXO01000071">
    <property type="protein sequence ID" value="KKR31152.1"/>
    <property type="molecule type" value="Genomic_DNA"/>
</dbReference>
<sequence length="80" mass="9341">MIKRPIENDSVYLHIILFFITSILLLAFSVILAYWYVFGDNNKSPMMKAAAKAEAKTYVNPKHQLTEVMWQKFLNFNANQ</sequence>
<reference evidence="2 3" key="1">
    <citation type="journal article" date="2015" name="Nature">
        <title>rRNA introns, odd ribosomes, and small enigmatic genomes across a large radiation of phyla.</title>
        <authorList>
            <person name="Brown C.T."/>
            <person name="Hug L.A."/>
            <person name="Thomas B.C."/>
            <person name="Sharon I."/>
            <person name="Castelle C.J."/>
            <person name="Singh A."/>
            <person name="Wilkins M.J."/>
            <person name="Williams K.H."/>
            <person name="Banfield J.F."/>
        </authorList>
    </citation>
    <scope>NUCLEOTIDE SEQUENCE [LARGE SCALE GENOMIC DNA]</scope>
</reference>
<dbReference type="Proteomes" id="UP000034137">
    <property type="component" value="Unassembled WGS sequence"/>
</dbReference>
<evidence type="ECO:0000256" key="1">
    <source>
        <dbReference type="SAM" id="Phobius"/>
    </source>
</evidence>
<feature type="transmembrane region" description="Helical" evidence="1">
    <location>
        <begin position="12"/>
        <end position="37"/>
    </location>
</feature>
<keyword evidence="1" id="KW-0812">Transmembrane</keyword>
<protein>
    <submittedName>
        <fullName evidence="2">Uncharacterized protein</fullName>
    </submittedName>
</protein>
<comment type="caution">
    <text evidence="2">The sequence shown here is derived from an EMBL/GenBank/DDBJ whole genome shotgun (WGS) entry which is preliminary data.</text>
</comment>
<organism evidence="2 3">
    <name type="scientific">Candidatus Falkowbacteria bacterium GW2011_GWF2_39_8</name>
    <dbReference type="NCBI Taxonomy" id="1618642"/>
    <lineage>
        <taxon>Bacteria</taxon>
        <taxon>Candidatus Falkowiibacteriota</taxon>
    </lineage>
</organism>
<evidence type="ECO:0000313" key="3">
    <source>
        <dbReference type="Proteomes" id="UP000034137"/>
    </source>
</evidence>
<proteinExistence type="predicted"/>
<keyword evidence="1" id="KW-1133">Transmembrane helix</keyword>
<accession>A0A0G0T020</accession>
<name>A0A0G0T020_9BACT</name>
<dbReference type="AlphaFoldDB" id="A0A0G0T020"/>
<gene>
    <name evidence="2" type="ORF">UT64_C0071G0006</name>
</gene>